<evidence type="ECO:0000256" key="3">
    <source>
        <dbReference type="ARBA" id="ARBA00015716"/>
    </source>
</evidence>
<name>A0ABW8GIQ5_9PROT</name>
<keyword evidence="7" id="KW-1185">Reference proteome</keyword>
<dbReference type="Pfam" id="PF02620">
    <property type="entry name" value="YceD"/>
    <property type="match status" value="1"/>
</dbReference>
<dbReference type="InterPro" id="IPR003772">
    <property type="entry name" value="YceD"/>
</dbReference>
<evidence type="ECO:0000256" key="4">
    <source>
        <dbReference type="ARBA" id="ARBA00022517"/>
    </source>
</evidence>
<proteinExistence type="inferred from homology"/>
<dbReference type="RefSeq" id="WP_400879287.1">
    <property type="nucleotide sequence ID" value="NZ_JBIWXY010000001.1"/>
</dbReference>
<dbReference type="PANTHER" id="PTHR38099:SF1">
    <property type="entry name" value="LARGE RIBOSOMAL RNA SUBUNIT ACCUMULATION PROTEIN YCED"/>
    <property type="match status" value="1"/>
</dbReference>
<organism evidence="6 7">
    <name type="scientific">Methylobacillus methanolivorans</name>
    <dbReference type="NCBI Taxonomy" id="1848927"/>
    <lineage>
        <taxon>Bacteria</taxon>
        <taxon>Pseudomonadati</taxon>
        <taxon>Pseudomonadota</taxon>
        <taxon>Betaproteobacteria</taxon>
        <taxon>Nitrosomonadales</taxon>
        <taxon>Methylophilaceae</taxon>
        <taxon>Methylobacillus</taxon>
    </lineage>
</organism>
<evidence type="ECO:0000256" key="1">
    <source>
        <dbReference type="ARBA" id="ARBA00002868"/>
    </source>
</evidence>
<comment type="function">
    <text evidence="1">Plays a role in synthesis, processing and/or stability of 23S rRNA.</text>
</comment>
<accession>A0ABW8GIQ5</accession>
<dbReference type="EMBL" id="JBIWXY010000001">
    <property type="protein sequence ID" value="MFJ5445260.1"/>
    <property type="molecule type" value="Genomic_DNA"/>
</dbReference>
<comment type="caution">
    <text evidence="6">The sequence shown here is derived from an EMBL/GenBank/DDBJ whole genome shotgun (WGS) entry which is preliminary data.</text>
</comment>
<dbReference type="PANTHER" id="PTHR38099">
    <property type="entry name" value="LARGE RIBOSOMAL RNA SUBUNIT ACCUMULATION PROTEIN YCED"/>
    <property type="match status" value="1"/>
</dbReference>
<gene>
    <name evidence="6" type="ORF">ACIKP9_03375</name>
</gene>
<keyword evidence="4" id="KW-0690">Ribosome biogenesis</keyword>
<evidence type="ECO:0000256" key="2">
    <source>
        <dbReference type="ARBA" id="ARBA00010740"/>
    </source>
</evidence>
<evidence type="ECO:0000313" key="7">
    <source>
        <dbReference type="Proteomes" id="UP001617669"/>
    </source>
</evidence>
<comment type="similarity">
    <text evidence="2">Belongs to the DUF177 domain family.</text>
</comment>
<protein>
    <recommendedName>
        <fullName evidence="3">Large ribosomal RNA subunit accumulation protein YceD</fullName>
    </recommendedName>
    <alternativeName>
        <fullName evidence="5">23S rRNA accumulation protein YceD</fullName>
    </alternativeName>
</protein>
<sequence>MTAQAINMPVINSLDFSRKAQEFRDILPLLRFSRLGEYLADTNGSLEITLIGRADKSGKPTLHLEVHGVLKMTCQRCLDSFEYPLDVAADFVIVTSEDAIPSPDSDEYDDEVDYLVAETQMPVIDLVEDEILLTLPLAPKHAEKECVGAGKVELEKPSPFAVLKGFKAGKSQND</sequence>
<dbReference type="InterPro" id="IPR039255">
    <property type="entry name" value="YceD_bac"/>
</dbReference>
<evidence type="ECO:0000256" key="5">
    <source>
        <dbReference type="ARBA" id="ARBA00031841"/>
    </source>
</evidence>
<evidence type="ECO:0000313" key="6">
    <source>
        <dbReference type="EMBL" id="MFJ5445260.1"/>
    </source>
</evidence>
<dbReference type="Proteomes" id="UP001617669">
    <property type="component" value="Unassembled WGS sequence"/>
</dbReference>
<reference evidence="6 7" key="1">
    <citation type="submission" date="2024-11" db="EMBL/GenBank/DDBJ databases">
        <authorList>
            <person name="Kaparullina E.N."/>
            <person name="Delegan Y.A."/>
            <person name="Doronina N.V."/>
        </authorList>
    </citation>
    <scope>NUCLEOTIDE SEQUENCE [LARGE SCALE GENOMIC DNA]</scope>
    <source>
        <strain evidence="6 7">7sh_L</strain>
    </source>
</reference>